<dbReference type="Gene3D" id="3.40.50.300">
    <property type="entry name" value="P-loop containing nucleotide triphosphate hydrolases"/>
    <property type="match status" value="2"/>
</dbReference>
<feature type="region of interest" description="Disordered" evidence="3">
    <location>
        <begin position="367"/>
        <end position="391"/>
    </location>
</feature>
<gene>
    <name evidence="4" type="ORF">Daus18300_003190</name>
</gene>
<dbReference type="SUPFAM" id="SSF52540">
    <property type="entry name" value="P-loop containing nucleoside triphosphate hydrolases"/>
    <property type="match status" value="1"/>
</dbReference>
<accession>A0ABR3XHK3</accession>
<evidence type="ECO:0000256" key="2">
    <source>
        <dbReference type="ARBA" id="ARBA00023134"/>
    </source>
</evidence>
<protein>
    <submittedName>
        <fullName evidence="4">Uncharacterized protein</fullName>
    </submittedName>
</protein>
<feature type="region of interest" description="Disordered" evidence="3">
    <location>
        <begin position="37"/>
        <end position="68"/>
    </location>
</feature>
<dbReference type="Pfam" id="PF00071">
    <property type="entry name" value="Ras"/>
    <property type="match status" value="1"/>
</dbReference>
<reference evidence="4 5" key="1">
    <citation type="journal article" date="2024" name="IMA Fungus">
        <title>IMA Genome - F19 : A genome assembly and annotation guide to empower mycologists, including annotated draft genome sequences of Ceratocystis pirilliformis, Diaporthe australafricana, Fusarium ophioides, Paecilomyces lecythidis, and Sporothrix stenoceras.</title>
        <authorList>
            <person name="Aylward J."/>
            <person name="Wilson A.M."/>
            <person name="Visagie C.M."/>
            <person name="Spraker J."/>
            <person name="Barnes I."/>
            <person name="Buitendag C."/>
            <person name="Ceriani C."/>
            <person name="Del Mar Angel L."/>
            <person name="du Plessis D."/>
            <person name="Fuchs T."/>
            <person name="Gasser K."/>
            <person name="Kramer D."/>
            <person name="Li W."/>
            <person name="Munsamy K."/>
            <person name="Piso A."/>
            <person name="Price J.L."/>
            <person name="Sonnekus B."/>
            <person name="Thomas C."/>
            <person name="van der Nest A."/>
            <person name="van Dijk A."/>
            <person name="van Heerden A."/>
            <person name="van Vuuren N."/>
            <person name="Yilmaz N."/>
            <person name="Duong T.A."/>
            <person name="van der Merwe N.A."/>
            <person name="Wingfield M.J."/>
            <person name="Wingfield B.D."/>
        </authorList>
    </citation>
    <scope>NUCLEOTIDE SEQUENCE [LARGE SCALE GENOMIC DNA]</scope>
    <source>
        <strain evidence="4 5">CMW 18300</strain>
    </source>
</reference>
<proteinExistence type="predicted"/>
<dbReference type="Proteomes" id="UP001583177">
    <property type="component" value="Unassembled WGS sequence"/>
</dbReference>
<feature type="region of interest" description="Disordered" evidence="3">
    <location>
        <begin position="268"/>
        <end position="322"/>
    </location>
</feature>
<feature type="compositionally biased region" description="Acidic residues" evidence="3">
    <location>
        <begin position="123"/>
        <end position="140"/>
    </location>
</feature>
<dbReference type="InterPro" id="IPR027417">
    <property type="entry name" value="P-loop_NTPase"/>
</dbReference>
<dbReference type="InterPro" id="IPR001806">
    <property type="entry name" value="Small_GTPase"/>
</dbReference>
<name>A0ABR3XHK3_9PEZI</name>
<keyword evidence="1" id="KW-0547">Nucleotide-binding</keyword>
<dbReference type="PANTHER" id="PTHR47977">
    <property type="entry name" value="RAS-RELATED PROTEIN RAB"/>
    <property type="match status" value="1"/>
</dbReference>
<feature type="compositionally biased region" description="Polar residues" evidence="3">
    <location>
        <begin position="300"/>
        <end position="310"/>
    </location>
</feature>
<dbReference type="PROSITE" id="PS51419">
    <property type="entry name" value="RAB"/>
    <property type="match status" value="1"/>
</dbReference>
<dbReference type="InterPro" id="IPR050227">
    <property type="entry name" value="Rab"/>
</dbReference>
<organism evidence="4 5">
    <name type="scientific">Diaporthe australafricana</name>
    <dbReference type="NCBI Taxonomy" id="127596"/>
    <lineage>
        <taxon>Eukaryota</taxon>
        <taxon>Fungi</taxon>
        <taxon>Dikarya</taxon>
        <taxon>Ascomycota</taxon>
        <taxon>Pezizomycotina</taxon>
        <taxon>Sordariomycetes</taxon>
        <taxon>Sordariomycetidae</taxon>
        <taxon>Diaporthales</taxon>
        <taxon>Diaporthaceae</taxon>
        <taxon>Diaporthe</taxon>
    </lineage>
</organism>
<comment type="caution">
    <text evidence="4">The sequence shown here is derived from an EMBL/GenBank/DDBJ whole genome shotgun (WGS) entry which is preliminary data.</text>
</comment>
<evidence type="ECO:0000256" key="3">
    <source>
        <dbReference type="SAM" id="MobiDB-lite"/>
    </source>
</evidence>
<feature type="region of interest" description="Disordered" evidence="3">
    <location>
        <begin position="107"/>
        <end position="140"/>
    </location>
</feature>
<feature type="compositionally biased region" description="Polar residues" evidence="3">
    <location>
        <begin position="269"/>
        <end position="279"/>
    </location>
</feature>
<keyword evidence="5" id="KW-1185">Reference proteome</keyword>
<dbReference type="EMBL" id="JAWRVE010000019">
    <property type="protein sequence ID" value="KAL1875451.1"/>
    <property type="molecule type" value="Genomic_DNA"/>
</dbReference>
<sequence length="391" mass="43268">MRQHVFTKGDYDAVLLVYDVSDRRSFERVREFHAEISLGSGHSNKHHKRQRSHMPRRHSGPPTGDLQRRSSVMSFFSSGGGLVGVEEEVEFGQGSDGVVVALVGNKADVGDEDCDQPEKSKEDEEEQEQELQEQEDSFDDDCESALAVFGDALYRDLQEVEFGATSSVMGITSRPKPSRAESSETVERWLQVVGRAAEEEKEAEPHDAAVPKLTASNAKPRRSVSKAEGEHLARSLQLQVPFLETSARTGSNVEEAFEAVVRSVLKQMGRSNPPSTTELANKCRKRHEVEQQKHARASRSSKLVDQTTASAGPGRGQGKKGGLVLETKLDGGQKHTSHLERPASVQHALGRENITRRESFMGRMRRMLMYEDSQDEGSTGDSRGSPPVRFL</sequence>
<evidence type="ECO:0000313" key="5">
    <source>
        <dbReference type="Proteomes" id="UP001583177"/>
    </source>
</evidence>
<dbReference type="SMART" id="SM00175">
    <property type="entry name" value="RAB"/>
    <property type="match status" value="1"/>
</dbReference>
<evidence type="ECO:0000313" key="4">
    <source>
        <dbReference type="EMBL" id="KAL1875451.1"/>
    </source>
</evidence>
<keyword evidence="2" id="KW-0342">GTP-binding</keyword>
<dbReference type="PROSITE" id="PS51421">
    <property type="entry name" value="RAS"/>
    <property type="match status" value="1"/>
</dbReference>
<evidence type="ECO:0000256" key="1">
    <source>
        <dbReference type="ARBA" id="ARBA00022741"/>
    </source>
</evidence>
<feature type="region of interest" description="Disordered" evidence="3">
    <location>
        <begin position="198"/>
        <end position="230"/>
    </location>
</feature>
<feature type="compositionally biased region" description="Basic residues" evidence="3">
    <location>
        <begin position="43"/>
        <end position="59"/>
    </location>
</feature>